<keyword evidence="1" id="KW-0472">Membrane</keyword>
<keyword evidence="1" id="KW-0812">Transmembrane</keyword>
<keyword evidence="3" id="KW-1185">Reference proteome</keyword>
<proteinExistence type="predicted"/>
<dbReference type="AlphaFoldDB" id="A0AAD2CPZ5"/>
<reference evidence="2" key="1">
    <citation type="submission" date="2023-08" db="EMBL/GenBank/DDBJ databases">
        <authorList>
            <person name="Audoor S."/>
            <person name="Bilcke G."/>
        </authorList>
    </citation>
    <scope>NUCLEOTIDE SEQUENCE</scope>
</reference>
<evidence type="ECO:0000313" key="2">
    <source>
        <dbReference type="EMBL" id="CAJ1942568.1"/>
    </source>
</evidence>
<feature type="transmembrane region" description="Helical" evidence="1">
    <location>
        <begin position="113"/>
        <end position="138"/>
    </location>
</feature>
<name>A0AAD2CPZ5_9STRA</name>
<accession>A0AAD2CPZ5</accession>
<feature type="transmembrane region" description="Helical" evidence="1">
    <location>
        <begin position="84"/>
        <end position="107"/>
    </location>
</feature>
<dbReference type="Proteomes" id="UP001295423">
    <property type="component" value="Unassembled WGS sequence"/>
</dbReference>
<gene>
    <name evidence="2" type="ORF">CYCCA115_LOCUS8012</name>
</gene>
<organism evidence="2 3">
    <name type="scientific">Cylindrotheca closterium</name>
    <dbReference type="NCBI Taxonomy" id="2856"/>
    <lineage>
        <taxon>Eukaryota</taxon>
        <taxon>Sar</taxon>
        <taxon>Stramenopiles</taxon>
        <taxon>Ochrophyta</taxon>
        <taxon>Bacillariophyta</taxon>
        <taxon>Bacillariophyceae</taxon>
        <taxon>Bacillariophycidae</taxon>
        <taxon>Bacillariales</taxon>
        <taxon>Bacillariaceae</taxon>
        <taxon>Cylindrotheca</taxon>
    </lineage>
</organism>
<sequence>MSNHYGAIQGNSETTQAVNIRRKEGAVFLGCCDMRRAVIILDTIYLVILVIQMLLYIDMVRSEQPDREIEVAARSLLRICVMEALLVLISLWGALSFSMGMVFAGIVNFGVGLAAGFALMRLPAIVLNLVFVAPHVLLFMEIQRGIMTEATYQNEEHSCCCL</sequence>
<feature type="transmembrane region" description="Helical" evidence="1">
    <location>
        <begin position="37"/>
        <end position="57"/>
    </location>
</feature>
<comment type="caution">
    <text evidence="2">The sequence shown here is derived from an EMBL/GenBank/DDBJ whole genome shotgun (WGS) entry which is preliminary data.</text>
</comment>
<evidence type="ECO:0000256" key="1">
    <source>
        <dbReference type="SAM" id="Phobius"/>
    </source>
</evidence>
<protein>
    <submittedName>
        <fullName evidence="2">Uncharacterized protein</fullName>
    </submittedName>
</protein>
<dbReference type="EMBL" id="CAKOGP040001112">
    <property type="protein sequence ID" value="CAJ1942568.1"/>
    <property type="molecule type" value="Genomic_DNA"/>
</dbReference>
<evidence type="ECO:0000313" key="3">
    <source>
        <dbReference type="Proteomes" id="UP001295423"/>
    </source>
</evidence>
<keyword evidence="1" id="KW-1133">Transmembrane helix</keyword>